<comment type="caution">
    <text evidence="2">The sequence shown here is derived from an EMBL/GenBank/DDBJ whole genome shotgun (WGS) entry which is preliminary data.</text>
</comment>
<evidence type="ECO:0000313" key="3">
    <source>
        <dbReference type="Proteomes" id="UP001420932"/>
    </source>
</evidence>
<name>A0AAP0II15_9MAGN</name>
<protein>
    <submittedName>
        <fullName evidence="2">Uncharacterized protein</fullName>
    </submittedName>
</protein>
<dbReference type="Proteomes" id="UP001420932">
    <property type="component" value="Unassembled WGS sequence"/>
</dbReference>
<evidence type="ECO:0000313" key="2">
    <source>
        <dbReference type="EMBL" id="KAK9115171.1"/>
    </source>
</evidence>
<reference evidence="2 3" key="1">
    <citation type="submission" date="2024-01" db="EMBL/GenBank/DDBJ databases">
        <title>Genome assemblies of Stephania.</title>
        <authorList>
            <person name="Yang L."/>
        </authorList>
    </citation>
    <scope>NUCLEOTIDE SEQUENCE [LARGE SCALE GENOMIC DNA]</scope>
    <source>
        <strain evidence="2">YNDBR</strain>
        <tissue evidence="2">Leaf</tissue>
    </source>
</reference>
<dbReference type="AlphaFoldDB" id="A0AAP0II15"/>
<evidence type="ECO:0000256" key="1">
    <source>
        <dbReference type="SAM" id="MobiDB-lite"/>
    </source>
</evidence>
<keyword evidence="3" id="KW-1185">Reference proteome</keyword>
<organism evidence="2 3">
    <name type="scientific">Stephania yunnanensis</name>
    <dbReference type="NCBI Taxonomy" id="152371"/>
    <lineage>
        <taxon>Eukaryota</taxon>
        <taxon>Viridiplantae</taxon>
        <taxon>Streptophyta</taxon>
        <taxon>Embryophyta</taxon>
        <taxon>Tracheophyta</taxon>
        <taxon>Spermatophyta</taxon>
        <taxon>Magnoliopsida</taxon>
        <taxon>Ranunculales</taxon>
        <taxon>Menispermaceae</taxon>
        <taxon>Menispermoideae</taxon>
        <taxon>Cissampelideae</taxon>
        <taxon>Stephania</taxon>
    </lineage>
</organism>
<proteinExistence type="predicted"/>
<gene>
    <name evidence="2" type="ORF">Syun_021968</name>
</gene>
<sequence length="343" mass="39201">MYAGDPAMASYPHNYGRFEDSHYYNVNGVCMLHNGHQFSNSQSFVQQVRVCGNGGEYFHPTYACPYSKYKNHHGSTYASPQPNFYMSKRSPQIPQHEKRPIRDMMNDLIFGEPTFQQNHQHERRTIADIERNMISDWLSQSTTQQPLQEDMHYMKSKLQNSETQVTAILEHLMDEEELPPQPVFDSDETVNADTSKSVEFDEFSIVDEHLSEPEETLDVSSHETDMSIAPNDDDDAALEIGVISERPEEPQKENKEDQPLVLVKPPTLPCIFVRPCKGVQVKERSRIFYTADTFVLDDHDSTDSFVLEVPNELRTLKEGMHAELPKAIDAPFIVDISKGEGIT</sequence>
<accession>A0AAP0II15</accession>
<dbReference type="EMBL" id="JBBNAF010000009">
    <property type="protein sequence ID" value="KAK9115171.1"/>
    <property type="molecule type" value="Genomic_DNA"/>
</dbReference>
<feature type="region of interest" description="Disordered" evidence="1">
    <location>
        <begin position="209"/>
        <end position="234"/>
    </location>
</feature>